<feature type="region of interest" description="Disordered" evidence="6">
    <location>
        <begin position="285"/>
        <end position="306"/>
    </location>
</feature>
<organism evidence="8 9">
    <name type="scientific">Cyclobacterium xiamenense</name>
    <dbReference type="NCBI Taxonomy" id="1297121"/>
    <lineage>
        <taxon>Bacteria</taxon>
        <taxon>Pseudomonadati</taxon>
        <taxon>Bacteroidota</taxon>
        <taxon>Cytophagia</taxon>
        <taxon>Cytophagales</taxon>
        <taxon>Cyclobacteriaceae</taxon>
        <taxon>Cyclobacterium</taxon>
    </lineage>
</organism>
<dbReference type="GO" id="GO:0006508">
    <property type="term" value="P:proteolysis"/>
    <property type="evidence" value="ECO:0007669"/>
    <property type="project" value="UniProtKB-KW"/>
</dbReference>
<proteinExistence type="inferred from homology"/>
<gene>
    <name evidence="8" type="ORF">SAMN05192553_111104</name>
</gene>
<keyword evidence="9" id="KW-1185">Reference proteome</keyword>
<dbReference type="Proteomes" id="UP000199403">
    <property type="component" value="Unassembled WGS sequence"/>
</dbReference>
<reference evidence="9" key="1">
    <citation type="submission" date="2016-10" db="EMBL/GenBank/DDBJ databases">
        <authorList>
            <person name="Varghese N."/>
            <person name="Submissions S."/>
        </authorList>
    </citation>
    <scope>NUCLEOTIDE SEQUENCE [LARGE SCALE GENOMIC DNA]</scope>
    <source>
        <strain evidence="9">IBRC-M 10761</strain>
    </source>
</reference>
<feature type="domain" description="Peptidase S8/S53" evidence="7">
    <location>
        <begin position="154"/>
        <end position="431"/>
    </location>
</feature>
<dbReference type="InterPro" id="IPR013783">
    <property type="entry name" value="Ig-like_fold"/>
</dbReference>
<evidence type="ECO:0000256" key="2">
    <source>
        <dbReference type="ARBA" id="ARBA00022670"/>
    </source>
</evidence>
<dbReference type="InterPro" id="IPR035986">
    <property type="entry name" value="PKD_dom_sf"/>
</dbReference>
<dbReference type="GO" id="GO:0004252">
    <property type="term" value="F:serine-type endopeptidase activity"/>
    <property type="evidence" value="ECO:0007669"/>
    <property type="project" value="InterPro"/>
</dbReference>
<keyword evidence="4" id="KW-0720">Serine protease</keyword>
<dbReference type="Gene3D" id="2.60.40.10">
    <property type="entry name" value="Immunoglobulins"/>
    <property type="match status" value="1"/>
</dbReference>
<feature type="compositionally biased region" description="Basic and acidic residues" evidence="6">
    <location>
        <begin position="285"/>
        <end position="295"/>
    </location>
</feature>
<accession>A0A1H7BEB5</accession>
<evidence type="ECO:0000313" key="8">
    <source>
        <dbReference type="EMBL" id="SEJ75989.1"/>
    </source>
</evidence>
<dbReference type="Gene3D" id="2.60.120.380">
    <property type="match status" value="1"/>
</dbReference>
<dbReference type="InterPro" id="IPR051048">
    <property type="entry name" value="Peptidase_S8/S53_subtilisin"/>
</dbReference>
<dbReference type="Pfam" id="PF00082">
    <property type="entry name" value="Peptidase_S8"/>
    <property type="match status" value="1"/>
</dbReference>
<dbReference type="InterPro" id="IPR008979">
    <property type="entry name" value="Galactose-bd-like_sf"/>
</dbReference>
<protein>
    <submittedName>
        <fullName evidence="8">Por secretion system C-terminal sorting domain-containing protein</fullName>
    </submittedName>
</protein>
<dbReference type="InterPro" id="IPR034058">
    <property type="entry name" value="TagA/B/C/D_pept_dom"/>
</dbReference>
<dbReference type="CDD" id="cd04842">
    <property type="entry name" value="Peptidases_S8_Kp43_protease"/>
    <property type="match status" value="1"/>
</dbReference>
<dbReference type="PANTHER" id="PTHR43399">
    <property type="entry name" value="SUBTILISIN-RELATED"/>
    <property type="match status" value="1"/>
</dbReference>
<dbReference type="InterPro" id="IPR036852">
    <property type="entry name" value="Peptidase_S8/S53_dom_sf"/>
</dbReference>
<dbReference type="InterPro" id="IPR015500">
    <property type="entry name" value="Peptidase_S8_subtilisin-rel"/>
</dbReference>
<comment type="caution">
    <text evidence="5">Lacks conserved residue(s) required for the propagation of feature annotation.</text>
</comment>
<dbReference type="EMBL" id="FNZH01000011">
    <property type="protein sequence ID" value="SEJ75989.1"/>
    <property type="molecule type" value="Genomic_DNA"/>
</dbReference>
<evidence type="ECO:0000256" key="1">
    <source>
        <dbReference type="ARBA" id="ARBA00011073"/>
    </source>
</evidence>
<dbReference type="STRING" id="1416801.SAMN05192553_111104"/>
<dbReference type="InterPro" id="IPR023828">
    <property type="entry name" value="Peptidase_S8_Ser-AS"/>
</dbReference>
<evidence type="ECO:0000256" key="4">
    <source>
        <dbReference type="ARBA" id="ARBA00022825"/>
    </source>
</evidence>
<evidence type="ECO:0000256" key="6">
    <source>
        <dbReference type="SAM" id="MobiDB-lite"/>
    </source>
</evidence>
<evidence type="ECO:0000256" key="5">
    <source>
        <dbReference type="PROSITE-ProRule" id="PRU01240"/>
    </source>
</evidence>
<dbReference type="SUPFAM" id="SSF49299">
    <property type="entry name" value="PKD domain"/>
    <property type="match status" value="1"/>
</dbReference>
<dbReference type="InterPro" id="IPR026444">
    <property type="entry name" value="Secre_tail"/>
</dbReference>
<dbReference type="PROSITE" id="PS00138">
    <property type="entry name" value="SUBTILASE_SER"/>
    <property type="match status" value="1"/>
</dbReference>
<dbReference type="PANTHER" id="PTHR43399:SF4">
    <property type="entry name" value="CELL WALL-ASSOCIATED PROTEASE"/>
    <property type="match status" value="1"/>
</dbReference>
<dbReference type="InterPro" id="IPR000209">
    <property type="entry name" value="Peptidase_S8/S53_dom"/>
</dbReference>
<keyword evidence="3" id="KW-0378">Hydrolase</keyword>
<dbReference type="PRINTS" id="PR00723">
    <property type="entry name" value="SUBTILISIN"/>
</dbReference>
<keyword evidence="2" id="KW-0645">Protease</keyword>
<comment type="similarity">
    <text evidence="1 5">Belongs to the peptidase S8 family.</text>
</comment>
<sequence length="1159" mass="125965">MKSSETFVENQMKKTLILIAFLFAGGLVVAQNTGDTQGGLQKVRTEVFQRLQQNVKQYSLGPAEKIALAEQLGIPVRIRLADQRMAVFQYLDESDHPVYYTTHNLAAAAATGTNALQEGGSLGLSLAGADMVIGIYDQTRPKASHNEFGNRVTQIDGSTEEISNHATHVTGTILAAGNNRNARGMANQATGWAFNWDADISKMTQNSYDPQLNPQGHLVSNHSYGFLTGWFRDSNNNWAWSGNEGVSPNEDYRFGFYSNKSRQIDELSFSKPYYTIVWAAGNDRSDVGDGSRDSDGPDDSIGPEGVAKNSLTVGAANLLGEYTDPRDVIMSSFSSWGPVDDGRIKPDLVGKGVNVFSSAILDANNGDSYASLSGTSMAAPNVSGSLLLLQELYGDRNAGRYMLSSTVKALAIQTTKEAGMNPGPDYMFGWGLLDAAAAARMIIDEDGSSTVIRERDLRQGEVYEFEFISNGIEPIKATIAWTDPAGSPPSPSLNPTNLMLVNDLDLRIIGEDGTTYFPWTLDPRDGSSAIASNDTDNFRDNVEQIEVTNPAPQRYTLRVSHKGTLTNGLQPFSLVFSAGVSGGQSSTLYWIGSDGNWDNPRNWSLSSDGVAANRIPDAGTRVVIDRPIEGGRIALGRETDVFSLNIFGDSGWVLDLDQNELRVRNGFRSSNNLTELRNGQIRFEGADQNENILDFGQLTFTDIDLLFEQGQWRILSMPRPSSLRIEAATVDFAMDTLSVRSIDLGSDAGLRGNLETIEFGEDFRSLPGASIEPGLDLVFTGENGVFEDGAATTLGHLKNNGGLLELRAAGLIETLELDGETRVLQDNTQVEVLALNSGARLVLSEGQSFTVAETISHSGGLNAQTRIQSAGKATLIHNPYRKYCFDGLSVENVDLQGDAVINLDPQSSVVNAANWSNIRCENVLFANFDVQFNCAGGVTEFINLSEGSINRYRWNFAGFGTSSAAQPTFIFSNARTYLVRLEIAGPGGETTFERRITVNPNSLRKPEIVANGAQLTSRVPAASYQWYNNGVKVPNATERSLLVEDGGGYQVTVIDDQCNRISDLVVVSSTGDDTFSGRAGYALGPNPVGERLSLFMHNDFRGEVAVALFDATGRERFRDEFAKTAHGMEYLMDFAYPAGLYLVQVRAGKEVHTFKVLKE</sequence>
<dbReference type="SUPFAM" id="SSF52743">
    <property type="entry name" value="Subtilisin-like"/>
    <property type="match status" value="1"/>
</dbReference>
<evidence type="ECO:0000256" key="3">
    <source>
        <dbReference type="ARBA" id="ARBA00022801"/>
    </source>
</evidence>
<evidence type="ECO:0000313" key="9">
    <source>
        <dbReference type="Proteomes" id="UP000199403"/>
    </source>
</evidence>
<dbReference type="AlphaFoldDB" id="A0A1H7BEB5"/>
<dbReference type="PROSITE" id="PS51892">
    <property type="entry name" value="SUBTILASE"/>
    <property type="match status" value="1"/>
</dbReference>
<dbReference type="RefSeq" id="WP_244891265.1">
    <property type="nucleotide sequence ID" value="NZ_FNZH01000011.1"/>
</dbReference>
<evidence type="ECO:0000259" key="7">
    <source>
        <dbReference type="Pfam" id="PF00082"/>
    </source>
</evidence>
<dbReference type="Gene3D" id="3.40.50.200">
    <property type="entry name" value="Peptidase S8/S53 domain"/>
    <property type="match status" value="1"/>
</dbReference>
<dbReference type="NCBIfam" id="TIGR04183">
    <property type="entry name" value="Por_Secre_tail"/>
    <property type="match status" value="1"/>
</dbReference>
<dbReference type="SUPFAM" id="SSF49785">
    <property type="entry name" value="Galactose-binding domain-like"/>
    <property type="match status" value="1"/>
</dbReference>
<name>A0A1H7BEB5_9BACT</name>